<comment type="caution">
    <text evidence="1">The sequence shown here is derived from an EMBL/GenBank/DDBJ whole genome shotgun (WGS) entry which is preliminary data.</text>
</comment>
<dbReference type="EMBL" id="JACJQT010000048">
    <property type="protein sequence ID" value="MBD2279991.1"/>
    <property type="molecule type" value="Genomic_DNA"/>
</dbReference>
<keyword evidence="2" id="KW-1185">Reference proteome</keyword>
<protein>
    <submittedName>
        <fullName evidence="1">Uncharacterized protein</fullName>
    </submittedName>
</protein>
<accession>A0ABR8BZE0</accession>
<dbReference type="Proteomes" id="UP000606721">
    <property type="component" value="Unassembled WGS sequence"/>
</dbReference>
<proteinExistence type="predicted"/>
<evidence type="ECO:0000313" key="2">
    <source>
        <dbReference type="Proteomes" id="UP000606721"/>
    </source>
</evidence>
<evidence type="ECO:0000313" key="1">
    <source>
        <dbReference type="EMBL" id="MBD2279991.1"/>
    </source>
</evidence>
<organism evidence="1 2">
    <name type="scientific">Aphanizomenon flos-aquae FACHB-1040</name>
    <dbReference type="NCBI Taxonomy" id="2692887"/>
    <lineage>
        <taxon>Bacteria</taxon>
        <taxon>Bacillati</taxon>
        <taxon>Cyanobacteriota</taxon>
        <taxon>Cyanophyceae</taxon>
        <taxon>Nostocales</taxon>
        <taxon>Aphanizomenonaceae</taxon>
        <taxon>Aphanizomenon</taxon>
    </lineage>
</organism>
<name>A0ABR8BZE0_APHFL</name>
<reference evidence="1 2" key="1">
    <citation type="journal article" date="2020" name="ISME J.">
        <title>Comparative genomics reveals insights into cyanobacterial evolution and habitat adaptation.</title>
        <authorList>
            <person name="Chen M.Y."/>
            <person name="Teng W.K."/>
            <person name="Zhao L."/>
            <person name="Hu C.X."/>
            <person name="Zhou Y.K."/>
            <person name="Han B.P."/>
            <person name="Song L.R."/>
            <person name="Shu W.S."/>
        </authorList>
    </citation>
    <scope>NUCLEOTIDE SEQUENCE [LARGE SCALE GENOMIC DNA]</scope>
    <source>
        <strain evidence="1 2">FACHB-1040</strain>
    </source>
</reference>
<gene>
    <name evidence="1" type="ORF">H6F99_17385</name>
</gene>
<sequence>MQQRFAIASHTPKNELLAAALRYRSPTFPNSDRIYSQTWNGNEEMAITTI</sequence>
<dbReference type="RefSeq" id="WP_190383707.1">
    <property type="nucleotide sequence ID" value="NZ_JACJQT010000048.1"/>
</dbReference>